<proteinExistence type="predicted"/>
<sequence>MMSGKMMSTTQECYHFLMSGTMICPHSNSYTLEEDSDVEYRKNEYRVCGLGVEIMSPFRRKRIKFRGYLTKNDNELVYVKFRFLWYS</sequence>
<protein>
    <submittedName>
        <fullName evidence="1">Uncharacterized protein</fullName>
    </submittedName>
</protein>
<name>A0A7R9QY92_9ACAR</name>
<feature type="non-terminal residue" evidence="1">
    <location>
        <position position="1"/>
    </location>
</feature>
<reference evidence="1" key="1">
    <citation type="submission" date="2020-11" db="EMBL/GenBank/DDBJ databases">
        <authorList>
            <person name="Tran Van P."/>
        </authorList>
    </citation>
    <scope>NUCLEOTIDE SEQUENCE</scope>
</reference>
<dbReference type="EMBL" id="OC945088">
    <property type="protein sequence ID" value="CAD7662991.1"/>
    <property type="molecule type" value="Genomic_DNA"/>
</dbReference>
<gene>
    <name evidence="1" type="ORF">ONB1V03_LOCUS19551</name>
</gene>
<dbReference type="Proteomes" id="UP000728032">
    <property type="component" value="Unassembled WGS sequence"/>
</dbReference>
<keyword evidence="2" id="KW-1185">Reference proteome</keyword>
<dbReference type="AlphaFoldDB" id="A0A7R9QY92"/>
<evidence type="ECO:0000313" key="1">
    <source>
        <dbReference type="EMBL" id="CAD7662991.1"/>
    </source>
</evidence>
<organism evidence="1">
    <name type="scientific">Oppiella nova</name>
    <dbReference type="NCBI Taxonomy" id="334625"/>
    <lineage>
        <taxon>Eukaryota</taxon>
        <taxon>Metazoa</taxon>
        <taxon>Ecdysozoa</taxon>
        <taxon>Arthropoda</taxon>
        <taxon>Chelicerata</taxon>
        <taxon>Arachnida</taxon>
        <taxon>Acari</taxon>
        <taxon>Acariformes</taxon>
        <taxon>Sarcoptiformes</taxon>
        <taxon>Oribatida</taxon>
        <taxon>Brachypylina</taxon>
        <taxon>Oppioidea</taxon>
        <taxon>Oppiidae</taxon>
        <taxon>Oppiella</taxon>
    </lineage>
</organism>
<evidence type="ECO:0000313" key="2">
    <source>
        <dbReference type="Proteomes" id="UP000728032"/>
    </source>
</evidence>
<dbReference type="EMBL" id="CAJPVJ010030263">
    <property type="protein sequence ID" value="CAG2180128.1"/>
    <property type="molecule type" value="Genomic_DNA"/>
</dbReference>
<accession>A0A7R9QY92</accession>